<dbReference type="EMBL" id="CBXV010000003">
    <property type="protein sequence ID" value="CDM64720.1"/>
    <property type="molecule type" value="Genomic_DNA"/>
</dbReference>
<name>A0A0B6WX35_9BACT</name>
<dbReference type="InterPro" id="IPR005835">
    <property type="entry name" value="NTP_transferase_dom"/>
</dbReference>
<dbReference type="Pfam" id="PF24894">
    <property type="entry name" value="Hexapep_GlmU"/>
    <property type="match status" value="1"/>
</dbReference>
<dbReference type="GO" id="GO:0004615">
    <property type="term" value="F:phosphomannomutase activity"/>
    <property type="evidence" value="ECO:0007669"/>
    <property type="project" value="UniProtKB-EC"/>
</dbReference>
<dbReference type="CDD" id="cd06422">
    <property type="entry name" value="NTP_transferase_like_1"/>
    <property type="match status" value="1"/>
</dbReference>
<dbReference type="SUPFAM" id="SSF53448">
    <property type="entry name" value="Nucleotide-diphospho-sugar transferases"/>
    <property type="match status" value="1"/>
</dbReference>
<keyword evidence="3" id="KW-0808">Transferase</keyword>
<dbReference type="Proteomes" id="UP000031518">
    <property type="component" value="Unassembled WGS sequence"/>
</dbReference>
<feature type="domain" description="Nucleotidyl transferase" evidence="1">
    <location>
        <begin position="3"/>
        <end position="244"/>
    </location>
</feature>
<keyword evidence="3" id="KW-0548">Nucleotidyltransferase</keyword>
<keyword evidence="3" id="KW-0413">Isomerase</keyword>
<dbReference type="OrthoDB" id="9801899at2"/>
<dbReference type="InterPro" id="IPR050486">
    <property type="entry name" value="Mannose-1P_guanyltransferase"/>
</dbReference>
<evidence type="ECO:0000313" key="3">
    <source>
        <dbReference type="EMBL" id="CDM64720.1"/>
    </source>
</evidence>
<proteinExistence type="predicted"/>
<sequence length="334" mass="36327">MRAMILAAGYGTRLWPLTADRAKPAVPIMGRPLIGYVAEYLSRFSCREVVVNLHHRPESVRAALGDGSRFGVRVHYVEEPEILGTSGALDNARKVLGADFFAETFVVINGKIVTDIDLEAALRTHREQGALATLILRRNVEGERYSVVVVEDGLIKGFGGFPSPERDGATDGRNLPQAPLMFTGIQILEPRIFDYIPQGIFSHSTTDVYPQAIASGERIVAHIAEGMWHELSTIKRYLETNLRLMAREGKSVGLCPGAIVEDGADVSEAVLWEGARVERGARVRRAVLGAGVRVPAGCEIENAAVVRADLVRAANPPQKATLGEFHGGNFIVRL</sequence>
<evidence type="ECO:0000259" key="2">
    <source>
        <dbReference type="Pfam" id="PF24894"/>
    </source>
</evidence>
<dbReference type="InterPro" id="IPR056818">
    <property type="entry name" value="GlmU/GlgC-like_hexapep"/>
</dbReference>
<dbReference type="InterPro" id="IPR029044">
    <property type="entry name" value="Nucleotide-diphossugar_trans"/>
</dbReference>
<dbReference type="PANTHER" id="PTHR22572">
    <property type="entry name" value="SUGAR-1-PHOSPHATE GUANYL TRANSFERASE"/>
    <property type="match status" value="1"/>
</dbReference>
<organism evidence="3 4">
    <name type="scientific">Pyrinomonas methylaliphatogenes</name>
    <dbReference type="NCBI Taxonomy" id="454194"/>
    <lineage>
        <taxon>Bacteria</taxon>
        <taxon>Pseudomonadati</taxon>
        <taxon>Acidobacteriota</taxon>
        <taxon>Blastocatellia</taxon>
        <taxon>Blastocatellales</taxon>
        <taxon>Pyrinomonadaceae</taxon>
        <taxon>Pyrinomonas</taxon>
    </lineage>
</organism>
<reference evidence="3 4" key="2">
    <citation type="submission" date="2015-01" db="EMBL/GenBank/DDBJ databases">
        <title>Complete genome sequence of Pyrinomonas methylaliphatogenes type strain K22T.</title>
        <authorList>
            <person name="Lee K.C.Y."/>
            <person name="Power J.F."/>
            <person name="Dunfield P.F."/>
            <person name="Morgan X.C."/>
            <person name="Huttenhower C."/>
            <person name="Stott M.B."/>
        </authorList>
    </citation>
    <scope>NUCLEOTIDE SEQUENCE [LARGE SCALE GENOMIC DNA]</scope>
    <source>
        <strain evidence="3 4">K22</strain>
    </source>
</reference>
<keyword evidence="4" id="KW-1185">Reference proteome</keyword>
<evidence type="ECO:0000313" key="4">
    <source>
        <dbReference type="Proteomes" id="UP000031518"/>
    </source>
</evidence>
<dbReference type="Pfam" id="PF00483">
    <property type="entry name" value="NTP_transferase"/>
    <property type="match status" value="1"/>
</dbReference>
<dbReference type="EC" id="5.4.2.8" evidence="3"/>
<dbReference type="Gene3D" id="3.90.550.10">
    <property type="entry name" value="Spore Coat Polysaccharide Biosynthesis Protein SpsA, Chain A"/>
    <property type="match status" value="1"/>
</dbReference>
<dbReference type="AlphaFoldDB" id="A0A0B6WX35"/>
<gene>
    <name evidence="3" type="ORF">PYK22_00715</name>
</gene>
<dbReference type="Gene3D" id="2.160.10.10">
    <property type="entry name" value="Hexapeptide repeat proteins"/>
    <property type="match status" value="1"/>
</dbReference>
<evidence type="ECO:0000259" key="1">
    <source>
        <dbReference type="Pfam" id="PF00483"/>
    </source>
</evidence>
<dbReference type="EC" id="2.7.7.13" evidence="3"/>
<reference evidence="3 4" key="1">
    <citation type="submission" date="2013-12" db="EMBL/GenBank/DDBJ databases">
        <authorList>
            <person name="Stott M."/>
        </authorList>
    </citation>
    <scope>NUCLEOTIDE SEQUENCE [LARGE SCALE GENOMIC DNA]</scope>
    <source>
        <strain evidence="3 4">K22</strain>
    </source>
</reference>
<dbReference type="RefSeq" id="WP_083437576.1">
    <property type="nucleotide sequence ID" value="NZ_CBXV010000003.1"/>
</dbReference>
<accession>A0A0B6WX35</accession>
<dbReference type="STRING" id="454194.PYK22_00715"/>
<feature type="domain" description="Glucose-1-phosphate adenylyltransferase/Bifunctional protein GlmU-like C-terminal hexapeptide" evidence="2">
    <location>
        <begin position="254"/>
        <end position="300"/>
    </location>
</feature>
<dbReference type="GO" id="GO:0004475">
    <property type="term" value="F:mannose-1-phosphate guanylyltransferase (GTP) activity"/>
    <property type="evidence" value="ECO:0007669"/>
    <property type="project" value="UniProtKB-EC"/>
</dbReference>
<protein>
    <submittedName>
        <fullName evidence="3">Nucleoside-diphosphate-sugar pyrophosphorylase family protein</fullName>
        <ecNumber evidence="3">2.7.7.13</ecNumber>
        <ecNumber evidence="3">5.4.2.8</ecNumber>
    </submittedName>
</protein>